<sequence length="424" mass="47539">MEEIEEYPPSPSYLPLTQIPEPDTGHPCNETGSIKSNDSDDDCIHDEAVLNCYFHVTHAFATKRSYVSKMKNKQFAAPKGTAYRHVSNIASTKTMEQRRVVTDLYLEDWREHRGEAKAADHLENEYCTYPRYNWNYACAGEVGVYPSNCPNESFNRHGIKSIATDCSKNASLAAFLVHIAPRLLEEDSNSRSDPCTIEIPRCASIFAVGVTGFLKEGIDVVKLGEDEYGNASSWLCNLRHKIGVPIDERRIRLVRASLDGDKRPFEKELSSIGLCFPEQVADSMVKMTSTTSANARGDVAKASGRGNIRKLYQGGLPKNTKRRCLSKMIESFDAYLGTMNHQQLTRLFLYLRLFRVDQTGTDPMKGQTTQTLLDTLVSFSDNPTGYRAMLLARPREQTTFGVVKTIATKMHTASVPPEKENNKK</sequence>
<accession>A0A9N8F025</accession>
<reference evidence="2" key="1">
    <citation type="submission" date="2020-06" db="EMBL/GenBank/DDBJ databases">
        <authorList>
            <consortium name="Plant Systems Biology data submission"/>
        </authorList>
    </citation>
    <scope>NUCLEOTIDE SEQUENCE</scope>
    <source>
        <strain evidence="2">D6</strain>
    </source>
</reference>
<evidence type="ECO:0000256" key="1">
    <source>
        <dbReference type="SAM" id="MobiDB-lite"/>
    </source>
</evidence>
<dbReference type="AlphaFoldDB" id="A0A9N8F025"/>
<organism evidence="2 3">
    <name type="scientific">Seminavis robusta</name>
    <dbReference type="NCBI Taxonomy" id="568900"/>
    <lineage>
        <taxon>Eukaryota</taxon>
        <taxon>Sar</taxon>
        <taxon>Stramenopiles</taxon>
        <taxon>Ochrophyta</taxon>
        <taxon>Bacillariophyta</taxon>
        <taxon>Bacillariophyceae</taxon>
        <taxon>Bacillariophycidae</taxon>
        <taxon>Naviculales</taxon>
        <taxon>Naviculaceae</taxon>
        <taxon>Seminavis</taxon>
    </lineage>
</organism>
<gene>
    <name evidence="2" type="ORF">SEMRO_2349_G324370.1</name>
</gene>
<name>A0A9N8F025_9STRA</name>
<keyword evidence="3" id="KW-1185">Reference proteome</keyword>
<dbReference type="EMBL" id="CAICTM010002347">
    <property type="protein sequence ID" value="CAB9528904.1"/>
    <property type="molecule type" value="Genomic_DNA"/>
</dbReference>
<proteinExistence type="predicted"/>
<dbReference type="Proteomes" id="UP001153069">
    <property type="component" value="Unassembled WGS sequence"/>
</dbReference>
<evidence type="ECO:0000313" key="3">
    <source>
        <dbReference type="Proteomes" id="UP001153069"/>
    </source>
</evidence>
<feature type="region of interest" description="Disordered" evidence="1">
    <location>
        <begin position="1"/>
        <end position="39"/>
    </location>
</feature>
<protein>
    <submittedName>
        <fullName evidence="2">Uncharacterized protein</fullName>
    </submittedName>
</protein>
<evidence type="ECO:0000313" key="2">
    <source>
        <dbReference type="EMBL" id="CAB9528904.1"/>
    </source>
</evidence>
<comment type="caution">
    <text evidence="2">The sequence shown here is derived from an EMBL/GenBank/DDBJ whole genome shotgun (WGS) entry which is preliminary data.</text>
</comment>